<dbReference type="PANTHER" id="PTHR22906">
    <property type="entry name" value="PROPERDIN"/>
    <property type="match status" value="1"/>
</dbReference>
<evidence type="ECO:0000256" key="5">
    <source>
        <dbReference type="ARBA" id="ARBA00022989"/>
    </source>
</evidence>
<dbReference type="Pfam" id="PF00090">
    <property type="entry name" value="TSP_1"/>
    <property type="match status" value="6"/>
</dbReference>
<protein>
    <submittedName>
        <fullName evidence="10">Coadhesin</fullName>
    </submittedName>
</protein>
<dbReference type="InterPro" id="IPR052065">
    <property type="entry name" value="Compl_asym_regulator"/>
</dbReference>
<keyword evidence="3" id="KW-0732">Signal</keyword>
<dbReference type="SMART" id="SM00209">
    <property type="entry name" value="TSP1"/>
    <property type="match status" value="6"/>
</dbReference>
<dbReference type="Gene3D" id="2.20.100.10">
    <property type="entry name" value="Thrombospondin type-1 (TSP1) repeat"/>
    <property type="match status" value="6"/>
</dbReference>
<dbReference type="InterPro" id="IPR013099">
    <property type="entry name" value="K_chnl_dom"/>
</dbReference>
<evidence type="ECO:0000256" key="2">
    <source>
        <dbReference type="ARBA" id="ARBA00022692"/>
    </source>
</evidence>
<feature type="domain" description="Fibronectin type-III" evidence="9">
    <location>
        <begin position="739"/>
        <end position="834"/>
    </location>
</feature>
<dbReference type="Gene3D" id="1.10.287.70">
    <property type="match status" value="1"/>
</dbReference>
<dbReference type="GO" id="GO:0016020">
    <property type="term" value="C:membrane"/>
    <property type="evidence" value="ECO:0007669"/>
    <property type="project" value="UniProtKB-SubCell"/>
</dbReference>
<feature type="domain" description="Fibronectin type-III" evidence="9">
    <location>
        <begin position="935"/>
        <end position="1035"/>
    </location>
</feature>
<dbReference type="EMBL" id="JARQWQ010000086">
    <property type="protein sequence ID" value="KAK2552519.1"/>
    <property type="molecule type" value="Genomic_DNA"/>
</dbReference>
<dbReference type="SUPFAM" id="SSF49265">
    <property type="entry name" value="Fibronectin type III"/>
    <property type="match status" value="3"/>
</dbReference>
<keyword evidence="11" id="KW-1185">Reference proteome</keyword>
<gene>
    <name evidence="10" type="ORF">P5673_026361</name>
</gene>
<comment type="subcellular location">
    <subcellularLocation>
        <location evidence="1">Membrane</location>
    </subcellularLocation>
</comment>
<feature type="domain" description="Fibronectin type-III" evidence="9">
    <location>
        <begin position="1241"/>
        <end position="1343"/>
    </location>
</feature>
<evidence type="ECO:0000259" key="9">
    <source>
        <dbReference type="PROSITE" id="PS50853"/>
    </source>
</evidence>
<dbReference type="CDD" id="cd00063">
    <property type="entry name" value="FN3"/>
    <property type="match status" value="6"/>
</dbReference>
<name>A0AAD9Q0Y2_ACRCE</name>
<proteinExistence type="predicted"/>
<evidence type="ECO:0000313" key="10">
    <source>
        <dbReference type="EMBL" id="KAK2552519.1"/>
    </source>
</evidence>
<dbReference type="FunFam" id="2.20.100.10:FF:000001">
    <property type="entry name" value="semaphorin-5A isoform X1"/>
    <property type="match status" value="5"/>
</dbReference>
<dbReference type="InterPro" id="IPR013783">
    <property type="entry name" value="Ig-like_fold"/>
</dbReference>
<evidence type="ECO:0000256" key="7">
    <source>
        <dbReference type="ARBA" id="ARBA00023157"/>
    </source>
</evidence>
<evidence type="ECO:0000256" key="1">
    <source>
        <dbReference type="ARBA" id="ARBA00004370"/>
    </source>
</evidence>
<reference evidence="10" key="1">
    <citation type="journal article" date="2023" name="G3 (Bethesda)">
        <title>Whole genome assembly and annotation of the endangered Caribbean coral Acropora cervicornis.</title>
        <authorList>
            <person name="Selwyn J.D."/>
            <person name="Vollmer S.V."/>
        </authorList>
    </citation>
    <scope>NUCLEOTIDE SEQUENCE</scope>
    <source>
        <strain evidence="10">K2</strain>
    </source>
</reference>
<dbReference type="Proteomes" id="UP001249851">
    <property type="component" value="Unassembled WGS sequence"/>
</dbReference>
<dbReference type="Pfam" id="PF07885">
    <property type="entry name" value="Ion_trans_2"/>
    <property type="match status" value="1"/>
</dbReference>
<keyword evidence="2 8" id="KW-0812">Transmembrane</keyword>
<feature type="domain" description="Fibronectin type-III" evidence="9">
    <location>
        <begin position="1040"/>
        <end position="1135"/>
    </location>
</feature>
<dbReference type="Gene3D" id="2.60.40.10">
    <property type="entry name" value="Immunoglobulins"/>
    <property type="match status" value="6"/>
</dbReference>
<dbReference type="Gene3D" id="2.60.120.200">
    <property type="match status" value="1"/>
</dbReference>
<dbReference type="InterPro" id="IPR036116">
    <property type="entry name" value="FN3_sf"/>
</dbReference>
<comment type="caution">
    <text evidence="10">The sequence shown here is derived from an EMBL/GenBank/DDBJ whole genome shotgun (WGS) entry which is preliminary data.</text>
</comment>
<dbReference type="FunFam" id="2.60.40.10:FF:000028">
    <property type="entry name" value="Neuronal cell adhesion molecule"/>
    <property type="match status" value="5"/>
</dbReference>
<sequence length="1800" mass="201343">MKRCLRDKQLAADCGYAKVKSIHCSRCVGEMVFGNVLVLAISAILYQIVAQGRGLRITGNDPWYKQARHYWSFNTLRDGSIADQRGTSNVPAYSKNGLKLDGSIGSWADLGNFSHHCISNPDVCDTGFTVTFWLRLDEITRDPRVVLQIASALHAVGTTIRIRNHSLSFYVNSPIERRHLAIEWPYSKWNFVALMWNKSENSIDVLLNAKIVPFIKNTVAKIYTLASVPPSDTLILGANNARLWSTRMIIDELALWDGVLQKDDLVYIMASKAVDGKYTNWSNFTSCTVSCGTGTRTRNRSCTNPSPKQGGDDCIGKPTQIESCFLKHCPVDGNYSQWTQFTSCSLSCGGGKTYRSRTCTNPKPEYGGLNCSDLGPDQEVKDCNSQPCPINGGYSEWSKFSACSVTCNSGSKTRSRVCNNPPPQHGGRDCSVFGPENETLSCFIKVCPVDGNYSNWSAFGTCSKTCGGGERIRTRKCDNPTPVGEGRNCSRFGPPIDALPCNPEPCPISGGYTPWSEFSPCTKSCETGTQYRSRNCTNPPPGPGGQNCSRLGHPQETVFCNTELCPIDGGYGEWSPFTICTKTCGGGLRVRSRNCDNPYPQHRGKNCSRFGEAREILICNKEKCPDITFVAAITFPNERFQTDMFDRRSTAFQELAEKIKYSVYKIYDKNSALDSVDVKYCGNVDGSSILVQCVLQFVFRDEGYTGVIELQDALNKRQMLYSMPVKTHYMSSYDVPSYPPENVTVFNTSSRSLNVTWAKVKTSGVGGGDILGYRLMYSDEKGNVKNKLITGQDSLNTRLRKLRIYAKYCIRVMAYNGRGDGVASDLVCAYTDQDVPDSAPSNVNARNLSSTELLVQWDPLAEKFIHGVLVAYSINITGDGLNFTKINDISPLATSYRITDLRKYTRYVISMAAINEVGEGISSDHVIVWTDEDVPSRAPNISEIYYTSSTTIRVEWDPLSQEFFHGLLLGYHVVYRRVERGYNHIWNTTVVGVNDTGVTIGGLKKYGTYVIQVRAFNRKGDGQLTKGYMITTDEDVPSKPPQQLSVAKESSTSLFIHWRPVPRNHQNGKILGYRILYKKSNSREDVRAKNVSAVTNSTQLTNLTKFTKYDITILAYTSKGNGVRAKYFTVTTAEDRPSKPPTLTKVYNTSSTTIRVNWKAIPRKFIHGVLIGYIVLYRAMNESEDMYREVNVENSHTQLELKNLWKYTKYGIRVLGFTKIGKGVISPEVVVQTDEDAPGWPPENVYAANKTTPTMIPVSWRPITNHFFVHGILRGYTVTYQAVRNPNKEIEEKPKHVIVGRNTLYVELHGLSSFTIYSIEVSAFTVKGNGTPSQVIFGETCNCFRKLHTNYWMNPPYMDKVGNGNVSGIFPPILRLVVHSCCGVCAVHGHTEIDFRSAGDKQPAMKNTQTEVKKSIDDVTELNFPIYGRMDQTDYSNEYGFAPLVQSAGVVFIVAEDEPGAAAKTVVKAVFDLWPLIITVFISAFFAGIVMWLLDFYFNSNEFPASPMRGPVEGMWWAFVTMTTLGYGDRVPRSILAKLFGIVWITTGLVIIALVMSFITTSLTMDIIKSDIPVYGSKVAAIDDSAEFRLGIRMNAKMDQDRRYSTLMDLYSALIDRHVDGVLIDSYIAGSQISLFSDGTRAIKMIDYSSAYGVVMTGFAERLQKCFREFVKAEKASVFEIITNNVQGITGLLKDNRAEKTQDYSDYLEDLRKEDQFYDYKISKDTMKTILTDFHKNCYLQLENLKAKHRRELRLLARLKQEAAEKKSIGNNNEKKNVKKSFFGFNAQNSIVRYVNGVVS</sequence>
<dbReference type="InterPro" id="IPR013320">
    <property type="entry name" value="ConA-like_dom_sf"/>
</dbReference>
<reference evidence="10" key="2">
    <citation type="journal article" date="2023" name="Science">
        <title>Genomic signatures of disease resistance in endangered staghorn corals.</title>
        <authorList>
            <person name="Vollmer S.V."/>
            <person name="Selwyn J.D."/>
            <person name="Despard B.A."/>
            <person name="Roesel C.L."/>
        </authorList>
    </citation>
    <scope>NUCLEOTIDE SEQUENCE</scope>
    <source>
        <strain evidence="10">K2</strain>
    </source>
</reference>
<feature type="transmembrane region" description="Helical" evidence="8">
    <location>
        <begin position="1473"/>
        <end position="1498"/>
    </location>
</feature>
<dbReference type="FunFam" id="2.20.100.10:FF:000002">
    <property type="entry name" value="Unc-5 netrin receptor C"/>
    <property type="match status" value="1"/>
</dbReference>
<evidence type="ECO:0000256" key="4">
    <source>
        <dbReference type="ARBA" id="ARBA00022737"/>
    </source>
</evidence>
<dbReference type="PROSITE" id="PS50853">
    <property type="entry name" value="FN3"/>
    <property type="match status" value="6"/>
</dbReference>
<dbReference type="SUPFAM" id="SSF82895">
    <property type="entry name" value="TSP-1 type 1 repeat"/>
    <property type="match status" value="6"/>
</dbReference>
<dbReference type="SMART" id="SM00060">
    <property type="entry name" value="FN3"/>
    <property type="match status" value="6"/>
</dbReference>
<accession>A0AAD9Q0Y2</accession>
<evidence type="ECO:0000256" key="3">
    <source>
        <dbReference type="ARBA" id="ARBA00022729"/>
    </source>
</evidence>
<dbReference type="Pfam" id="PF13385">
    <property type="entry name" value="Laminin_G_3"/>
    <property type="match status" value="1"/>
</dbReference>
<evidence type="ECO:0000313" key="11">
    <source>
        <dbReference type="Proteomes" id="UP001249851"/>
    </source>
</evidence>
<keyword evidence="7" id="KW-1015">Disulfide bond</keyword>
<dbReference type="InterPro" id="IPR000884">
    <property type="entry name" value="TSP1_rpt"/>
</dbReference>
<dbReference type="FunFam" id="2.60.40.10:FF:000093">
    <property type="entry name" value="Down syndrome cell adhesion molecule, isoform B"/>
    <property type="match status" value="1"/>
</dbReference>
<dbReference type="SUPFAM" id="SSF49899">
    <property type="entry name" value="Concanavalin A-like lectins/glucanases"/>
    <property type="match status" value="1"/>
</dbReference>
<evidence type="ECO:0000256" key="8">
    <source>
        <dbReference type="SAM" id="Phobius"/>
    </source>
</evidence>
<keyword evidence="6 8" id="KW-0472">Membrane</keyword>
<feature type="transmembrane region" description="Helical" evidence="8">
    <location>
        <begin position="28"/>
        <end position="49"/>
    </location>
</feature>
<dbReference type="PANTHER" id="PTHR22906:SF54">
    <property type="entry name" value="IG-LIKE DOMAIN-CONTAINING PROTEIN"/>
    <property type="match status" value="1"/>
</dbReference>
<keyword evidence="5 8" id="KW-1133">Transmembrane helix</keyword>
<organism evidence="10 11">
    <name type="scientific">Acropora cervicornis</name>
    <name type="common">Staghorn coral</name>
    <dbReference type="NCBI Taxonomy" id="6130"/>
    <lineage>
        <taxon>Eukaryota</taxon>
        <taxon>Metazoa</taxon>
        <taxon>Cnidaria</taxon>
        <taxon>Anthozoa</taxon>
        <taxon>Hexacorallia</taxon>
        <taxon>Scleractinia</taxon>
        <taxon>Astrocoeniina</taxon>
        <taxon>Acroporidae</taxon>
        <taxon>Acropora</taxon>
    </lineage>
</organism>
<dbReference type="PROSITE" id="PS50092">
    <property type="entry name" value="TSP1"/>
    <property type="match status" value="6"/>
</dbReference>
<dbReference type="InterPro" id="IPR036383">
    <property type="entry name" value="TSP1_rpt_sf"/>
</dbReference>
<dbReference type="InterPro" id="IPR003961">
    <property type="entry name" value="FN3_dom"/>
</dbReference>
<feature type="domain" description="Fibronectin type-III" evidence="9">
    <location>
        <begin position="1140"/>
        <end position="1236"/>
    </location>
</feature>
<keyword evidence="4" id="KW-0677">Repeat</keyword>
<dbReference type="SUPFAM" id="SSF81324">
    <property type="entry name" value="Voltage-gated potassium channels"/>
    <property type="match status" value="1"/>
</dbReference>
<dbReference type="Pfam" id="PF00041">
    <property type="entry name" value="fn3"/>
    <property type="match status" value="6"/>
</dbReference>
<feature type="transmembrane region" description="Helical" evidence="8">
    <location>
        <begin position="1539"/>
        <end position="1559"/>
    </location>
</feature>
<evidence type="ECO:0000256" key="6">
    <source>
        <dbReference type="ARBA" id="ARBA00023136"/>
    </source>
</evidence>
<feature type="domain" description="Fibronectin type-III" evidence="9">
    <location>
        <begin position="839"/>
        <end position="933"/>
    </location>
</feature>